<comment type="caution">
    <text evidence="17">The sequence shown here is derived from an EMBL/GenBank/DDBJ whole genome shotgun (WGS) entry which is preliminary data.</text>
</comment>
<keyword evidence="7" id="KW-0223">Dioxygenase</keyword>
<keyword evidence="4 13" id="KW-0863">Zinc-finger</keyword>
<dbReference type="Pfam" id="PF13640">
    <property type="entry name" value="2OG-FeII_Oxy_3"/>
    <property type="match status" value="1"/>
</dbReference>
<keyword evidence="8" id="KW-0560">Oxidoreductase</keyword>
<evidence type="ECO:0000256" key="9">
    <source>
        <dbReference type="ARBA" id="ARBA00023004"/>
    </source>
</evidence>
<evidence type="ECO:0000256" key="14">
    <source>
        <dbReference type="SAM" id="MobiDB-lite"/>
    </source>
</evidence>
<keyword evidence="5" id="KW-0862">Zinc</keyword>
<evidence type="ECO:0000256" key="4">
    <source>
        <dbReference type="ARBA" id="ARBA00022771"/>
    </source>
</evidence>
<dbReference type="GO" id="GO:0160082">
    <property type="term" value="F:hypoxia-inducible factor-proline dioxygenase activity"/>
    <property type="evidence" value="ECO:0007669"/>
    <property type="project" value="UniProtKB-EC"/>
</dbReference>
<dbReference type="GO" id="GO:0071456">
    <property type="term" value="P:cellular response to hypoxia"/>
    <property type="evidence" value="ECO:0007669"/>
    <property type="project" value="TreeGrafter"/>
</dbReference>
<name>A0A8J2K1S2_9HEXA</name>
<comment type="subcellular location">
    <subcellularLocation>
        <location evidence="2">Nucleus</location>
    </subcellularLocation>
</comment>
<keyword evidence="18" id="KW-1185">Reference proteome</keyword>
<evidence type="ECO:0000259" key="15">
    <source>
        <dbReference type="PROSITE" id="PS50865"/>
    </source>
</evidence>
<evidence type="ECO:0000256" key="1">
    <source>
        <dbReference type="ARBA" id="ARBA00001961"/>
    </source>
</evidence>
<dbReference type="OrthoDB" id="76265at2759"/>
<evidence type="ECO:0000256" key="11">
    <source>
        <dbReference type="ARBA" id="ARBA00039004"/>
    </source>
</evidence>
<dbReference type="SMART" id="SM00702">
    <property type="entry name" value="P4Hc"/>
    <property type="match status" value="1"/>
</dbReference>
<comment type="cofactor">
    <cofactor evidence="1">
        <name>L-ascorbate</name>
        <dbReference type="ChEBI" id="CHEBI:38290"/>
    </cofactor>
</comment>
<dbReference type="InterPro" id="IPR002893">
    <property type="entry name" value="Znf_MYND"/>
</dbReference>
<evidence type="ECO:0000256" key="6">
    <source>
        <dbReference type="ARBA" id="ARBA00022896"/>
    </source>
</evidence>
<proteinExistence type="predicted"/>
<evidence type="ECO:0000256" key="12">
    <source>
        <dbReference type="ARBA" id="ARBA00049134"/>
    </source>
</evidence>
<dbReference type="InterPro" id="IPR006620">
    <property type="entry name" value="Pro_4_hyd_alph"/>
</dbReference>
<evidence type="ECO:0000256" key="2">
    <source>
        <dbReference type="ARBA" id="ARBA00004123"/>
    </source>
</evidence>
<dbReference type="PROSITE" id="PS50865">
    <property type="entry name" value="ZF_MYND_2"/>
    <property type="match status" value="1"/>
</dbReference>
<dbReference type="GO" id="GO:0031418">
    <property type="term" value="F:L-ascorbic acid binding"/>
    <property type="evidence" value="ECO:0007669"/>
    <property type="project" value="UniProtKB-KW"/>
</dbReference>
<comment type="catalytic activity">
    <reaction evidence="12">
        <text>L-prolyl-[hypoxia-inducible factor alpha subunit] + 2-oxoglutarate + O2 = trans-4-hydroxy-L-prolyl-[hypoxia-inducible factor alpha subunit] + succinate + CO2</text>
        <dbReference type="Rhea" id="RHEA:48400"/>
        <dbReference type="Rhea" id="RHEA-COMP:12093"/>
        <dbReference type="Rhea" id="RHEA-COMP:12094"/>
        <dbReference type="ChEBI" id="CHEBI:15379"/>
        <dbReference type="ChEBI" id="CHEBI:16526"/>
        <dbReference type="ChEBI" id="CHEBI:16810"/>
        <dbReference type="ChEBI" id="CHEBI:30031"/>
        <dbReference type="ChEBI" id="CHEBI:50342"/>
        <dbReference type="ChEBI" id="CHEBI:61965"/>
        <dbReference type="EC" id="1.14.11.29"/>
    </reaction>
</comment>
<dbReference type="EC" id="1.14.11.29" evidence="11"/>
<feature type="compositionally biased region" description="Basic residues" evidence="14">
    <location>
        <begin position="145"/>
        <end position="155"/>
    </location>
</feature>
<dbReference type="AlphaFoldDB" id="A0A8J2K1S2"/>
<feature type="domain" description="MYND-type" evidence="15">
    <location>
        <begin position="14"/>
        <end position="51"/>
    </location>
</feature>
<gene>
    <name evidence="17" type="ORF">AFUS01_LOCUS19152</name>
</gene>
<evidence type="ECO:0000259" key="16">
    <source>
        <dbReference type="PROSITE" id="PS51471"/>
    </source>
</evidence>
<organism evidence="17 18">
    <name type="scientific">Allacma fusca</name>
    <dbReference type="NCBI Taxonomy" id="39272"/>
    <lineage>
        <taxon>Eukaryota</taxon>
        <taxon>Metazoa</taxon>
        <taxon>Ecdysozoa</taxon>
        <taxon>Arthropoda</taxon>
        <taxon>Hexapoda</taxon>
        <taxon>Collembola</taxon>
        <taxon>Symphypleona</taxon>
        <taxon>Sminthuridae</taxon>
        <taxon>Allacma</taxon>
    </lineage>
</organism>
<evidence type="ECO:0000256" key="8">
    <source>
        <dbReference type="ARBA" id="ARBA00023002"/>
    </source>
</evidence>
<dbReference type="InterPro" id="IPR051559">
    <property type="entry name" value="HIF_prolyl_hydroxylases"/>
</dbReference>
<evidence type="ECO:0000256" key="13">
    <source>
        <dbReference type="PROSITE-ProRule" id="PRU00134"/>
    </source>
</evidence>
<feature type="compositionally biased region" description="Low complexity" evidence="14">
    <location>
        <begin position="161"/>
        <end position="172"/>
    </location>
</feature>
<accession>A0A8J2K1S2</accession>
<dbReference type="PROSITE" id="PS51471">
    <property type="entry name" value="FE2OG_OXY"/>
    <property type="match status" value="1"/>
</dbReference>
<feature type="domain" description="Fe2OG dioxygenase" evidence="16">
    <location>
        <begin position="377"/>
        <end position="476"/>
    </location>
</feature>
<evidence type="ECO:0000256" key="3">
    <source>
        <dbReference type="ARBA" id="ARBA00022723"/>
    </source>
</evidence>
<dbReference type="PANTHER" id="PTHR12907:SF26">
    <property type="entry name" value="HIF PROLYL HYDROXYLASE, ISOFORM C"/>
    <property type="match status" value="1"/>
</dbReference>
<evidence type="ECO:0000256" key="7">
    <source>
        <dbReference type="ARBA" id="ARBA00022964"/>
    </source>
</evidence>
<dbReference type="Pfam" id="PF01753">
    <property type="entry name" value="zf-MYND"/>
    <property type="match status" value="1"/>
</dbReference>
<keyword evidence="9" id="KW-0408">Iron</keyword>
<evidence type="ECO:0000256" key="5">
    <source>
        <dbReference type="ARBA" id="ARBA00022833"/>
    </source>
</evidence>
<dbReference type="EMBL" id="CAJVCH010195735">
    <property type="protein sequence ID" value="CAG7730512.1"/>
    <property type="molecule type" value="Genomic_DNA"/>
</dbReference>
<keyword evidence="3" id="KW-0479">Metal-binding</keyword>
<dbReference type="InterPro" id="IPR044862">
    <property type="entry name" value="Pro_4_hyd_alph_FE2OG_OXY"/>
</dbReference>
<dbReference type="GO" id="GO:0005634">
    <property type="term" value="C:nucleus"/>
    <property type="evidence" value="ECO:0007669"/>
    <property type="project" value="UniProtKB-SubCell"/>
</dbReference>
<dbReference type="InterPro" id="IPR005123">
    <property type="entry name" value="Oxoglu/Fe-dep_dioxygenase_dom"/>
</dbReference>
<dbReference type="GO" id="GO:0008198">
    <property type="term" value="F:ferrous iron binding"/>
    <property type="evidence" value="ECO:0007669"/>
    <property type="project" value="TreeGrafter"/>
</dbReference>
<evidence type="ECO:0000313" key="18">
    <source>
        <dbReference type="Proteomes" id="UP000708208"/>
    </source>
</evidence>
<dbReference type="PANTHER" id="PTHR12907">
    <property type="entry name" value="EGL NINE HOMOLOG-RELATED"/>
    <property type="match status" value="1"/>
</dbReference>
<keyword evidence="10" id="KW-0539">Nucleus</keyword>
<dbReference type="PROSITE" id="PS01360">
    <property type="entry name" value="ZF_MYND_1"/>
    <property type="match status" value="1"/>
</dbReference>
<evidence type="ECO:0000256" key="10">
    <source>
        <dbReference type="ARBA" id="ARBA00023242"/>
    </source>
</evidence>
<dbReference type="FunFam" id="2.60.120.620:FF:000005">
    <property type="entry name" value="Egl nine homolog 1"/>
    <property type="match status" value="1"/>
</dbReference>
<keyword evidence="6" id="KW-0847">Vitamin C</keyword>
<sequence>MKVKRTMSSIFENCGFCGCSENLQRCARCHCMSYCSKEHQKAHWKVHKKSCNPVCPVLAAPERNSVVHKSSGYPCNGNGVQDSQSLGPVMESLNCATSLSHNSVRGEARDQSKDAVSVPYTVHQNGGFVENVTKSNVPLQGSHKQGAKRNSKKNKSITIRSSSCNNNNNISSAPKMDDNLENHAPYPDGRVSLLSSPTPTTSQSNSGLNLLANGKTAPVSISPLISTSSSVNSSGAPNSFQSNYRIPFFHRNSHSSTSQHRNLWVLQICQQVINDMDKYGVCVVDNLLGEERGGQVFDEVQSLYTSGAFKDGQLVKKQKEGMQEGSRTIRGDKITWVDGKEPFCEHIAVLISLIDSIVMGANKFKNNGKLGCYTIRERTKAMIACYPGSGTHYVKHVDNPNHDGRCITSIYYLNKDWNTKENGGLLRIFPEGWTNQVADIEPLFDRVLFFWSDRRNPHEVQPAFKTRYAITLWYFDAEERERARRDQNRDQLQQFS</sequence>
<feature type="region of interest" description="Disordered" evidence="14">
    <location>
        <begin position="135"/>
        <end position="211"/>
    </location>
</feature>
<protein>
    <recommendedName>
        <fullName evidence="11">hypoxia-inducible factor-proline dioxygenase</fullName>
        <ecNumber evidence="11">1.14.11.29</ecNumber>
    </recommendedName>
</protein>
<feature type="compositionally biased region" description="Low complexity" evidence="14">
    <location>
        <begin position="192"/>
        <end position="206"/>
    </location>
</feature>
<dbReference type="Proteomes" id="UP000708208">
    <property type="component" value="Unassembled WGS sequence"/>
</dbReference>
<dbReference type="GO" id="GO:0008270">
    <property type="term" value="F:zinc ion binding"/>
    <property type="evidence" value="ECO:0007669"/>
    <property type="project" value="UniProtKB-KW"/>
</dbReference>
<reference evidence="17" key="1">
    <citation type="submission" date="2021-06" db="EMBL/GenBank/DDBJ databases">
        <authorList>
            <person name="Hodson N. C."/>
            <person name="Mongue J. A."/>
            <person name="Jaron S. K."/>
        </authorList>
    </citation>
    <scope>NUCLEOTIDE SEQUENCE</scope>
</reference>
<evidence type="ECO:0000313" key="17">
    <source>
        <dbReference type="EMBL" id="CAG7730512.1"/>
    </source>
</evidence>